<dbReference type="SUPFAM" id="SSF48264">
    <property type="entry name" value="Cytochrome P450"/>
    <property type="match status" value="1"/>
</dbReference>
<evidence type="ECO:0000256" key="4">
    <source>
        <dbReference type="ARBA" id="ARBA00010617"/>
    </source>
</evidence>
<evidence type="ECO:0000256" key="1">
    <source>
        <dbReference type="ARBA" id="ARBA00001971"/>
    </source>
</evidence>
<evidence type="ECO:0000256" key="13">
    <source>
        <dbReference type="PIRSR" id="PIRSR602401-1"/>
    </source>
</evidence>
<evidence type="ECO:0000313" key="17">
    <source>
        <dbReference type="Proteomes" id="UP000054248"/>
    </source>
</evidence>
<keyword evidence="6 15" id="KW-0812">Transmembrane</keyword>
<dbReference type="PANTHER" id="PTHR46300:SF2">
    <property type="entry name" value="CYTOCHROME P450 MONOOXYGENASE ALNH-RELATED"/>
    <property type="match status" value="1"/>
</dbReference>
<keyword evidence="5 13" id="KW-0349">Heme</keyword>
<dbReference type="InterPro" id="IPR017972">
    <property type="entry name" value="Cyt_P450_CS"/>
</dbReference>
<name>A0A0C3QSP7_9AGAM</name>
<keyword evidence="11 14" id="KW-0503">Monooxygenase</keyword>
<comment type="pathway">
    <text evidence="3">Secondary metabolite biosynthesis.</text>
</comment>
<dbReference type="GO" id="GO:0016705">
    <property type="term" value="F:oxidoreductase activity, acting on paired donors, with incorporation or reduction of molecular oxygen"/>
    <property type="evidence" value="ECO:0007669"/>
    <property type="project" value="InterPro"/>
</dbReference>
<organism evidence="16 17">
    <name type="scientific">Tulasnella calospora MUT 4182</name>
    <dbReference type="NCBI Taxonomy" id="1051891"/>
    <lineage>
        <taxon>Eukaryota</taxon>
        <taxon>Fungi</taxon>
        <taxon>Dikarya</taxon>
        <taxon>Basidiomycota</taxon>
        <taxon>Agaricomycotina</taxon>
        <taxon>Agaricomycetes</taxon>
        <taxon>Cantharellales</taxon>
        <taxon>Tulasnellaceae</taxon>
        <taxon>Tulasnella</taxon>
    </lineage>
</organism>
<feature type="binding site" description="axial binding residue" evidence="13">
    <location>
        <position position="449"/>
    </location>
    <ligand>
        <name>heme</name>
        <dbReference type="ChEBI" id="CHEBI:30413"/>
    </ligand>
    <ligandPart>
        <name>Fe</name>
        <dbReference type="ChEBI" id="CHEBI:18248"/>
    </ligandPart>
</feature>
<dbReference type="EMBL" id="KN822966">
    <property type="protein sequence ID" value="KIO31064.1"/>
    <property type="molecule type" value="Genomic_DNA"/>
</dbReference>
<evidence type="ECO:0000256" key="14">
    <source>
        <dbReference type="RuleBase" id="RU000461"/>
    </source>
</evidence>
<keyword evidence="7 13" id="KW-0479">Metal-binding</keyword>
<comment type="similarity">
    <text evidence="4 14">Belongs to the cytochrome P450 family.</text>
</comment>
<dbReference type="GO" id="GO:0016020">
    <property type="term" value="C:membrane"/>
    <property type="evidence" value="ECO:0007669"/>
    <property type="project" value="UniProtKB-SubCell"/>
</dbReference>
<evidence type="ECO:0000256" key="2">
    <source>
        <dbReference type="ARBA" id="ARBA00004370"/>
    </source>
</evidence>
<evidence type="ECO:0000256" key="11">
    <source>
        <dbReference type="ARBA" id="ARBA00023033"/>
    </source>
</evidence>
<proteinExistence type="inferred from homology"/>
<evidence type="ECO:0000256" key="8">
    <source>
        <dbReference type="ARBA" id="ARBA00022989"/>
    </source>
</evidence>
<feature type="transmembrane region" description="Helical" evidence="15">
    <location>
        <begin position="12"/>
        <end position="30"/>
    </location>
</feature>
<dbReference type="InterPro" id="IPR002401">
    <property type="entry name" value="Cyt_P450_E_grp-I"/>
</dbReference>
<dbReference type="InterPro" id="IPR001128">
    <property type="entry name" value="Cyt_P450"/>
</dbReference>
<evidence type="ECO:0008006" key="18">
    <source>
        <dbReference type="Google" id="ProtNLM"/>
    </source>
</evidence>
<reference evidence="16 17" key="1">
    <citation type="submission" date="2014-04" db="EMBL/GenBank/DDBJ databases">
        <authorList>
            <consortium name="DOE Joint Genome Institute"/>
            <person name="Kuo A."/>
            <person name="Girlanda M."/>
            <person name="Perotto S."/>
            <person name="Kohler A."/>
            <person name="Nagy L.G."/>
            <person name="Floudas D."/>
            <person name="Copeland A."/>
            <person name="Barry K.W."/>
            <person name="Cichocki N."/>
            <person name="Veneault-Fourrey C."/>
            <person name="LaButti K."/>
            <person name="Lindquist E.A."/>
            <person name="Lipzen A."/>
            <person name="Lundell T."/>
            <person name="Morin E."/>
            <person name="Murat C."/>
            <person name="Sun H."/>
            <person name="Tunlid A."/>
            <person name="Henrissat B."/>
            <person name="Grigoriev I.V."/>
            <person name="Hibbett D.S."/>
            <person name="Martin F."/>
            <person name="Nordberg H.P."/>
            <person name="Cantor M.N."/>
            <person name="Hua S.X."/>
        </authorList>
    </citation>
    <scope>NUCLEOTIDE SEQUENCE [LARGE SCALE GENOMIC DNA]</scope>
    <source>
        <strain evidence="16 17">MUT 4182</strain>
    </source>
</reference>
<gene>
    <name evidence="16" type="ORF">M407DRAFT_68512</name>
</gene>
<dbReference type="HOGENOM" id="CLU_001570_2_1_1"/>
<protein>
    <recommendedName>
        <fullName evidence="18">Cytochrome P450</fullName>
    </recommendedName>
</protein>
<dbReference type="AlphaFoldDB" id="A0A0C3QSP7"/>
<accession>A0A0C3QSP7</accession>
<evidence type="ECO:0000256" key="3">
    <source>
        <dbReference type="ARBA" id="ARBA00005179"/>
    </source>
</evidence>
<comment type="subcellular location">
    <subcellularLocation>
        <location evidence="2">Membrane</location>
    </subcellularLocation>
</comment>
<dbReference type="GO" id="GO:0005506">
    <property type="term" value="F:iron ion binding"/>
    <property type="evidence" value="ECO:0007669"/>
    <property type="project" value="InterPro"/>
</dbReference>
<evidence type="ECO:0000256" key="9">
    <source>
        <dbReference type="ARBA" id="ARBA00023002"/>
    </source>
</evidence>
<keyword evidence="9 14" id="KW-0560">Oxidoreductase</keyword>
<evidence type="ECO:0000256" key="6">
    <source>
        <dbReference type="ARBA" id="ARBA00022692"/>
    </source>
</evidence>
<keyword evidence="8 15" id="KW-1133">Transmembrane helix</keyword>
<dbReference type="PRINTS" id="PR00463">
    <property type="entry name" value="EP450I"/>
</dbReference>
<evidence type="ECO:0000256" key="15">
    <source>
        <dbReference type="SAM" id="Phobius"/>
    </source>
</evidence>
<dbReference type="Pfam" id="PF00067">
    <property type="entry name" value="p450"/>
    <property type="match status" value="1"/>
</dbReference>
<keyword evidence="17" id="KW-1185">Reference proteome</keyword>
<dbReference type="Gene3D" id="1.10.630.10">
    <property type="entry name" value="Cytochrome P450"/>
    <property type="match status" value="1"/>
</dbReference>
<dbReference type="OrthoDB" id="2789670at2759"/>
<evidence type="ECO:0000256" key="5">
    <source>
        <dbReference type="ARBA" id="ARBA00022617"/>
    </source>
</evidence>
<dbReference type="GO" id="GO:0020037">
    <property type="term" value="F:heme binding"/>
    <property type="evidence" value="ECO:0007669"/>
    <property type="project" value="InterPro"/>
</dbReference>
<dbReference type="STRING" id="1051891.A0A0C3QSP7"/>
<evidence type="ECO:0000256" key="10">
    <source>
        <dbReference type="ARBA" id="ARBA00023004"/>
    </source>
</evidence>
<reference evidence="17" key="2">
    <citation type="submission" date="2015-01" db="EMBL/GenBank/DDBJ databases">
        <title>Evolutionary Origins and Diversification of the Mycorrhizal Mutualists.</title>
        <authorList>
            <consortium name="DOE Joint Genome Institute"/>
            <consortium name="Mycorrhizal Genomics Consortium"/>
            <person name="Kohler A."/>
            <person name="Kuo A."/>
            <person name="Nagy L.G."/>
            <person name="Floudas D."/>
            <person name="Copeland A."/>
            <person name="Barry K.W."/>
            <person name="Cichocki N."/>
            <person name="Veneault-Fourrey C."/>
            <person name="LaButti K."/>
            <person name="Lindquist E.A."/>
            <person name="Lipzen A."/>
            <person name="Lundell T."/>
            <person name="Morin E."/>
            <person name="Murat C."/>
            <person name="Riley R."/>
            <person name="Ohm R."/>
            <person name="Sun H."/>
            <person name="Tunlid A."/>
            <person name="Henrissat B."/>
            <person name="Grigoriev I.V."/>
            <person name="Hibbett D.S."/>
            <person name="Martin F."/>
        </authorList>
    </citation>
    <scope>NUCLEOTIDE SEQUENCE [LARGE SCALE GENOMIC DNA]</scope>
    <source>
        <strain evidence="17">MUT 4182</strain>
    </source>
</reference>
<dbReference type="PANTHER" id="PTHR46300">
    <property type="entry name" value="P450, PUTATIVE (EUROFUNG)-RELATED-RELATED"/>
    <property type="match status" value="1"/>
</dbReference>
<dbReference type="PROSITE" id="PS00086">
    <property type="entry name" value="CYTOCHROME_P450"/>
    <property type="match status" value="1"/>
</dbReference>
<dbReference type="CDD" id="cd11065">
    <property type="entry name" value="CYP64-like"/>
    <property type="match status" value="1"/>
</dbReference>
<dbReference type="InterPro" id="IPR050364">
    <property type="entry name" value="Cytochrome_P450_fung"/>
</dbReference>
<dbReference type="Proteomes" id="UP000054248">
    <property type="component" value="Unassembled WGS sequence"/>
</dbReference>
<sequence length="550" mass="62595">MSLVTSLFPASPWALGALLISSAIALKFLLIGRREKFLPPGPPTKPLLGNILEFPTQVAHFKYTEWARKYGDVISLKIASGTIIVLTSVQSIREIFEKHNAITADRPPHELTEQLTGGNHILFIHYGPTWKILRRTSYEMLSPYAVSLTLPIQVAESTQLMFDFLQDPTDWYDHYSRYALSVIMSVVHGQRCPRYATPRAQNLIINLKTFSQLVRPGETPPLDLIPALKYVPERFASWKTTLKNLRKAQREYYGGLMEETKKRMERGDGNGCFMQKVLERQEEFKLTDEMALYMGAAMLEAGSDTSASYLQNATQLLIMHPKVQEKAKEELDRVVGPDRMPQPSDIKNLPYVQAVIKEVHRIRPVVTTGVPHVANADIKYGGHTVPKDSIIFANIWGVYNDENLFSNPSEFNPDRYLENPYGLKKEHGSSSKDWGLLDDMDFGFGRRKCPGIHIAKNSISLNVSRLLWGFDLSKAKREDGTEIELDFHDLEPTVTSTLRPFKCSIKPRSERHAAVIRREFHEATAAFMPFEQELTGTDKEYVRRVREDLI</sequence>
<comment type="cofactor">
    <cofactor evidence="1 13">
        <name>heme</name>
        <dbReference type="ChEBI" id="CHEBI:30413"/>
    </cofactor>
</comment>
<dbReference type="GO" id="GO:0004497">
    <property type="term" value="F:monooxygenase activity"/>
    <property type="evidence" value="ECO:0007669"/>
    <property type="project" value="UniProtKB-KW"/>
</dbReference>
<dbReference type="PRINTS" id="PR00385">
    <property type="entry name" value="P450"/>
</dbReference>
<evidence type="ECO:0000256" key="12">
    <source>
        <dbReference type="ARBA" id="ARBA00023136"/>
    </source>
</evidence>
<evidence type="ECO:0000256" key="7">
    <source>
        <dbReference type="ARBA" id="ARBA00022723"/>
    </source>
</evidence>
<dbReference type="InterPro" id="IPR036396">
    <property type="entry name" value="Cyt_P450_sf"/>
</dbReference>
<evidence type="ECO:0000313" key="16">
    <source>
        <dbReference type="EMBL" id="KIO31064.1"/>
    </source>
</evidence>
<keyword evidence="12 15" id="KW-0472">Membrane</keyword>
<keyword evidence="10 13" id="KW-0408">Iron</keyword>